<feature type="compositionally biased region" description="Low complexity" evidence="5">
    <location>
        <begin position="43"/>
        <end position="52"/>
    </location>
</feature>
<dbReference type="Pfam" id="PF03168">
    <property type="entry name" value="LEA_2"/>
    <property type="match status" value="1"/>
</dbReference>
<reference evidence="9" key="1">
    <citation type="submission" date="2016-04" db="EMBL/GenBank/DDBJ databases">
        <title>Cephalotus genome sequencing.</title>
        <authorList>
            <person name="Fukushima K."/>
            <person name="Hasebe M."/>
            <person name="Fang X."/>
        </authorList>
    </citation>
    <scope>NUCLEOTIDE SEQUENCE [LARGE SCALE GENOMIC DNA]</scope>
    <source>
        <strain evidence="9">cv. St1</strain>
    </source>
</reference>
<keyword evidence="2 6" id="KW-0812">Transmembrane</keyword>
<feature type="domain" description="Late embryogenesis abundant protein LEA-2 subgroup" evidence="7">
    <location>
        <begin position="239"/>
        <end position="323"/>
    </location>
</feature>
<dbReference type="STRING" id="3775.A0A1Q3DEN6"/>
<dbReference type="AlphaFoldDB" id="A0A1Q3DEN6"/>
<comment type="caution">
    <text evidence="8">The sequence shown here is derived from an EMBL/GenBank/DDBJ whole genome shotgun (WGS) entry which is preliminary data.</text>
</comment>
<keyword evidence="3 6" id="KW-1133">Transmembrane helix</keyword>
<dbReference type="GO" id="GO:0005886">
    <property type="term" value="C:plasma membrane"/>
    <property type="evidence" value="ECO:0007669"/>
    <property type="project" value="TreeGrafter"/>
</dbReference>
<dbReference type="InterPro" id="IPR044839">
    <property type="entry name" value="NDR1-like"/>
</dbReference>
<protein>
    <submittedName>
        <fullName evidence="8">LEA_2 domain-containing protein</fullName>
    </submittedName>
</protein>
<dbReference type="PANTHER" id="PTHR31234:SF42">
    <property type="entry name" value="LATE EMBRYOGENESIS ABUNDANT (LEA) HYDROXYPROLINE-RICH GLYCOPROTEIN FAMILY"/>
    <property type="match status" value="1"/>
</dbReference>
<accession>A0A1Q3DEN6</accession>
<evidence type="ECO:0000256" key="1">
    <source>
        <dbReference type="ARBA" id="ARBA00004167"/>
    </source>
</evidence>
<dbReference type="GO" id="GO:0098542">
    <property type="term" value="P:defense response to other organism"/>
    <property type="evidence" value="ECO:0007669"/>
    <property type="project" value="InterPro"/>
</dbReference>
<evidence type="ECO:0000256" key="4">
    <source>
        <dbReference type="ARBA" id="ARBA00023136"/>
    </source>
</evidence>
<feature type="region of interest" description="Disordered" evidence="5">
    <location>
        <begin position="1"/>
        <end position="153"/>
    </location>
</feature>
<sequence>MPETNRQYHETNPHFRPTELEEQHFQPPGPWVSRPQRQDQRARQPQSPQPRGQDQHTQPPQPRERGQYSQPQGPRVLQPQHDQIQRPNRPSFGVKQPHQQGQKHGLPQDQSSPWVKIPPPGQHPGTHSPPVPPALHQGDHPQTHGRQVPPLQRQDHRSRLQGLVMPQPRPTRCITWSAAIFCAMFWVVIILGGLVVLIVYLVFRPRSPRFDVSSVTLNAAYLDMGYLLNADLRLLANFTNPNKKVSVDFSYVTLDLYYANTLIATQYIVPFKAAKRETKFADVHMVTSQVRLPLQESELLKKQIDSNRVLFEVKGVFHARSIFGNLLGYSYRLYAHCNIEVTSPPSGVLRAGKCRTKR</sequence>
<dbReference type="InParanoid" id="A0A1Q3DEN6"/>
<dbReference type="InterPro" id="IPR004864">
    <property type="entry name" value="LEA_2"/>
</dbReference>
<proteinExistence type="predicted"/>
<feature type="compositionally biased region" description="Basic and acidic residues" evidence="5">
    <location>
        <begin position="1"/>
        <end position="24"/>
    </location>
</feature>
<dbReference type="FunCoup" id="A0A1Q3DEN6">
    <property type="interactions" value="678"/>
</dbReference>
<keyword evidence="4 6" id="KW-0472">Membrane</keyword>
<dbReference type="EMBL" id="BDDD01006832">
    <property type="protein sequence ID" value="GAV90996.1"/>
    <property type="molecule type" value="Genomic_DNA"/>
</dbReference>
<evidence type="ECO:0000313" key="8">
    <source>
        <dbReference type="EMBL" id="GAV90996.1"/>
    </source>
</evidence>
<evidence type="ECO:0000256" key="5">
    <source>
        <dbReference type="SAM" id="MobiDB-lite"/>
    </source>
</evidence>
<dbReference type="Proteomes" id="UP000187406">
    <property type="component" value="Unassembled WGS sequence"/>
</dbReference>
<evidence type="ECO:0000256" key="2">
    <source>
        <dbReference type="ARBA" id="ARBA00022692"/>
    </source>
</evidence>
<organism evidence="8 9">
    <name type="scientific">Cephalotus follicularis</name>
    <name type="common">Albany pitcher plant</name>
    <dbReference type="NCBI Taxonomy" id="3775"/>
    <lineage>
        <taxon>Eukaryota</taxon>
        <taxon>Viridiplantae</taxon>
        <taxon>Streptophyta</taxon>
        <taxon>Embryophyta</taxon>
        <taxon>Tracheophyta</taxon>
        <taxon>Spermatophyta</taxon>
        <taxon>Magnoliopsida</taxon>
        <taxon>eudicotyledons</taxon>
        <taxon>Gunneridae</taxon>
        <taxon>Pentapetalae</taxon>
        <taxon>rosids</taxon>
        <taxon>fabids</taxon>
        <taxon>Oxalidales</taxon>
        <taxon>Cephalotaceae</taxon>
        <taxon>Cephalotus</taxon>
    </lineage>
</organism>
<name>A0A1Q3DEN6_CEPFO</name>
<evidence type="ECO:0000256" key="6">
    <source>
        <dbReference type="SAM" id="Phobius"/>
    </source>
</evidence>
<evidence type="ECO:0000313" key="9">
    <source>
        <dbReference type="Proteomes" id="UP000187406"/>
    </source>
</evidence>
<evidence type="ECO:0000259" key="7">
    <source>
        <dbReference type="Pfam" id="PF03168"/>
    </source>
</evidence>
<evidence type="ECO:0000256" key="3">
    <source>
        <dbReference type="ARBA" id="ARBA00022989"/>
    </source>
</evidence>
<comment type="subcellular location">
    <subcellularLocation>
        <location evidence="1">Membrane</location>
        <topology evidence="1">Single-pass membrane protein</topology>
    </subcellularLocation>
</comment>
<feature type="transmembrane region" description="Helical" evidence="6">
    <location>
        <begin position="176"/>
        <end position="203"/>
    </location>
</feature>
<feature type="compositionally biased region" description="Polar residues" evidence="5">
    <location>
        <begin position="97"/>
        <end position="113"/>
    </location>
</feature>
<feature type="compositionally biased region" description="Pro residues" evidence="5">
    <location>
        <begin position="116"/>
        <end position="133"/>
    </location>
</feature>
<dbReference type="OrthoDB" id="1924574at2759"/>
<gene>
    <name evidence="8" type="ORF">CFOL_v3_34396</name>
</gene>
<keyword evidence="9" id="KW-1185">Reference proteome</keyword>
<dbReference type="PANTHER" id="PTHR31234">
    <property type="entry name" value="LATE EMBRYOGENESIS ABUNDANT (LEA) HYDROXYPROLINE-RICH GLYCOPROTEIN FAMILY"/>
    <property type="match status" value="1"/>
</dbReference>